<evidence type="ECO:0000256" key="2">
    <source>
        <dbReference type="SAM" id="MobiDB-lite"/>
    </source>
</evidence>
<feature type="region of interest" description="Disordered" evidence="2">
    <location>
        <begin position="540"/>
        <end position="585"/>
    </location>
</feature>
<evidence type="ECO:0000313" key="4">
    <source>
        <dbReference type="Proteomes" id="UP000053239"/>
    </source>
</evidence>
<name>A0A0J9WBW2_PLAVI</name>
<feature type="region of interest" description="Disordered" evidence="2">
    <location>
        <begin position="348"/>
        <end position="384"/>
    </location>
</feature>
<evidence type="ECO:0000256" key="1">
    <source>
        <dbReference type="SAM" id="Coils"/>
    </source>
</evidence>
<keyword evidence="1" id="KW-0175">Coiled coil</keyword>
<gene>
    <name evidence="3" type="ORF">PVNG_03424</name>
</gene>
<feature type="region of interest" description="Disordered" evidence="2">
    <location>
        <begin position="733"/>
        <end position="755"/>
    </location>
</feature>
<organism evidence="3 4">
    <name type="scientific">Plasmodium vivax North Korean</name>
    <dbReference type="NCBI Taxonomy" id="1035514"/>
    <lineage>
        <taxon>Eukaryota</taxon>
        <taxon>Sar</taxon>
        <taxon>Alveolata</taxon>
        <taxon>Apicomplexa</taxon>
        <taxon>Aconoidasida</taxon>
        <taxon>Haemosporida</taxon>
        <taxon>Plasmodiidae</taxon>
        <taxon>Plasmodium</taxon>
        <taxon>Plasmodium (Plasmodium)</taxon>
    </lineage>
</organism>
<dbReference type="OrthoDB" id="370501at2759"/>
<accession>A0A0J9WBW2</accession>
<feature type="compositionally biased region" description="Polar residues" evidence="2">
    <location>
        <begin position="368"/>
        <end position="384"/>
    </location>
</feature>
<evidence type="ECO:0000313" key="3">
    <source>
        <dbReference type="EMBL" id="KMZ98283.1"/>
    </source>
</evidence>
<dbReference type="AlphaFoldDB" id="A0A0J9WBW2"/>
<proteinExistence type="predicted"/>
<reference evidence="3 4" key="1">
    <citation type="submission" date="2011-09" db="EMBL/GenBank/DDBJ databases">
        <title>The Genome Sequence of Plasmodium vivax North Korean.</title>
        <authorList>
            <consortium name="The Broad Institute Genome Sequencing Platform"/>
            <consortium name="The Broad Institute Genome Sequencing Center for Infectious Disease"/>
            <person name="Neafsey D."/>
            <person name="Carlton J."/>
            <person name="Barnwell J."/>
            <person name="Collins W."/>
            <person name="Escalante A."/>
            <person name="Mullikin J."/>
            <person name="Saul A."/>
            <person name="Guigo R."/>
            <person name="Camara F."/>
            <person name="Young S.K."/>
            <person name="Zeng Q."/>
            <person name="Gargeya S."/>
            <person name="Fitzgerald M."/>
            <person name="Haas B."/>
            <person name="Abouelleil A."/>
            <person name="Alvarado L."/>
            <person name="Arachchi H.M."/>
            <person name="Berlin A."/>
            <person name="Brown A."/>
            <person name="Chapman S.B."/>
            <person name="Chen Z."/>
            <person name="Dunbar C."/>
            <person name="Freedman E."/>
            <person name="Gearin G."/>
            <person name="Gellesch M."/>
            <person name="Goldberg J."/>
            <person name="Griggs A."/>
            <person name="Gujja S."/>
            <person name="Heiman D."/>
            <person name="Howarth C."/>
            <person name="Larson L."/>
            <person name="Lui A."/>
            <person name="MacDonald P.J.P."/>
            <person name="Montmayeur A."/>
            <person name="Murphy C."/>
            <person name="Neiman D."/>
            <person name="Pearson M."/>
            <person name="Priest M."/>
            <person name="Roberts A."/>
            <person name="Saif S."/>
            <person name="Shea T."/>
            <person name="Shenoy N."/>
            <person name="Sisk P."/>
            <person name="Stolte C."/>
            <person name="Sykes S."/>
            <person name="Wortman J."/>
            <person name="Nusbaum C."/>
            <person name="Birren B."/>
        </authorList>
    </citation>
    <scope>NUCLEOTIDE SEQUENCE [LARGE SCALE GENOMIC DNA]</scope>
    <source>
        <strain evidence="3 4">North Korean</strain>
    </source>
</reference>
<protein>
    <submittedName>
        <fullName evidence="3">Uncharacterized protein</fullName>
    </submittedName>
</protein>
<feature type="compositionally biased region" description="Low complexity" evidence="2">
    <location>
        <begin position="733"/>
        <end position="747"/>
    </location>
</feature>
<feature type="region of interest" description="Disordered" evidence="2">
    <location>
        <begin position="841"/>
        <end position="863"/>
    </location>
</feature>
<dbReference type="Proteomes" id="UP000053239">
    <property type="component" value="Unassembled WGS sequence"/>
</dbReference>
<dbReference type="EMBL" id="KQ235479">
    <property type="protein sequence ID" value="KMZ98283.1"/>
    <property type="molecule type" value="Genomic_DNA"/>
</dbReference>
<feature type="coiled-coil region" evidence="1">
    <location>
        <begin position="1057"/>
        <end position="1084"/>
    </location>
</feature>
<sequence length="1162" mass="133836">MFIASYFDRRDRLHEKKERKVDSEEGKRSQIEKVLHNALHSYKGEKATIQKRDEQEEIKKILSEFLKRKLKKTKRRNTTKGFSQYYYQNGGSYRPAEASLNCVGDDSPDELSSDSEIEPTIKENKNLKHCAEKITLLSSFLKHDKLRGMDIQEVYRTIDTYIGESQLKIDQINEKLETDAETELRIGRENLSKLCSIKKELAKNKILQTETEGSSNAIEHMISEMKIIQKLAKQKEYIVILKNSLTKLDYAKKCAVSRNYDETLSIILDITRKFHSFKKNGKEQIAKGIQFFLPILTEYYMSRAQFLLSSISWGNNISSVLTNSLEQLLNDVADGDDEYSFRADQEFPFTAEEQPSENGKPKEYPPEENNSNTASGNYPSGDKASSLQEKIKSAVIFDSTYISLLQKESHEFVHTLISWNLMEKIDDYLKGEKSRGDHFSHHRCDCPMKFIDQMASCIITFFRSFFQNEKSPLFKIDKPEWGLKYLLYQCVISNKILKTFLRFFLEGDLNGSVVLGQALHDVFVRRGECINEGNFKKSDEHTDVHYGSRFSGDPPTAQGRSPPEGVPPPSGGAYFTTEDNQQDEDKVDAKRLYKKYSMMSNEQKERILYDVTHCEQVIRKLNFKIITECRLYILSRCAYFIQLYHVEENKSEIKKAFLNFIHHVLMLYKKWMLYDGVNCRHLLDDFLNNTFVRVLDVEGFAPEGEKKESSSGGSHDADVGIATSAATAEATSAAASAPTNAATPAGAHQSNQRSIQELLKARTEGPGEVKGVHMRNFFLLVEKEFLVDILKDMAANNCCVQLKNKIILEEADCVSEYVHIFTELLKRVTRRMALFHHAEGGAGTHQGSSAHEGRSTHQGSNPPRRDRFLEEYLHQVVKELLLIVKDEFRHHWNSISDLIGECSNTCLLYVSFCSINKFLTNYQYKNYLKETISSFHQLEKKMMSNFLDAFYHFISIRMYNLFSTNNIFHEYILTNLFKMKKCLPDDLFQNLCSKILQKLDSKILTFLMNQSSTYLHNECTFNTFISNASLILHHLDDLHMKGEGGDTYPMPRLKEIINLMTDDVDILKRRIQQLKSNYALLLNDQNKNWLVQVTKITNALLRDDDEEDSSDEYSPFRAHHGKDGANKACQISLKKIKALLLRRPDIRQVAQKSIVIQEFIQV</sequence>